<sequence length="645" mass="70102">MEALRSPPNSPRPRPGGPRTLTRRQTSRSGQPFALSPAATDGGYGHAGHESPAPSLSSTTGSLPSPGAPNFDHVALPPPLRDARDWHEQGVQTSPALEPSRPVSRASTAPAVKVIAKPPTLTPPPALNFESVPVQWRGMTLETAQWTLTSAELQEIVSRAIRRTAQESFIRLLSVKALDEELDAELARLDTAKATAQAKYRFNMHRRTMLLQSLVALSCSEPDCAALASLVTQLAEVTASCDALAMDLLRFVDQREQIRCMQEVHISSALAMALRKLNASYGKRTEELKAAKLQVDSLKAELEEAWKVAQDMAQEMDDLENFHSGFSDESDMEIGDDDTRMEESVRLAEVIGVTGKAVATKATLTQLVTERAKERERNDYENRSQRVSAARKRSSRMSKTSLRLPKSLRGSVPPTPVADNASISSRASRNRSRSLRRSPGAEPGPSSFKPPVPSLQVDTTATKASFLEMAETRPVTPATPLPPSQSPPPPLPGSEAPVPDQSALQSNAHEHNHDHRATFDFVIPPITISPAEGGHEGGSNVRRVHSMQPAPRARSSDPDDGVRRASTEYKRFDGWPFAEPARKNVRRRSMPLTTGFDGADEEFAVPPPRVFSPPPSYSAHPPGSSSRAADAQSVLQNPWDTLAHS</sequence>
<feature type="compositionally biased region" description="Pro residues" evidence="1">
    <location>
        <begin position="605"/>
        <end position="616"/>
    </location>
</feature>
<protein>
    <submittedName>
        <fullName evidence="2">Uncharacterized protein</fullName>
    </submittedName>
</protein>
<feature type="compositionally biased region" description="Basic and acidic residues" evidence="1">
    <location>
        <begin position="554"/>
        <end position="564"/>
    </location>
</feature>
<dbReference type="AlphaFoldDB" id="A0A9P3GQK1"/>
<feature type="compositionally biased region" description="Basic and acidic residues" evidence="1">
    <location>
        <begin position="370"/>
        <end position="384"/>
    </location>
</feature>
<organism evidence="2 3">
    <name type="scientific">Phanerochaete sordida</name>
    <dbReference type="NCBI Taxonomy" id="48140"/>
    <lineage>
        <taxon>Eukaryota</taxon>
        <taxon>Fungi</taxon>
        <taxon>Dikarya</taxon>
        <taxon>Basidiomycota</taxon>
        <taxon>Agaricomycotina</taxon>
        <taxon>Agaricomycetes</taxon>
        <taxon>Polyporales</taxon>
        <taxon>Phanerochaetaceae</taxon>
        <taxon>Phanerochaete</taxon>
    </lineage>
</organism>
<feature type="compositionally biased region" description="Polar residues" evidence="1">
    <location>
        <begin position="623"/>
        <end position="645"/>
    </location>
</feature>
<gene>
    <name evidence="2" type="ORF">PsYK624_155160</name>
</gene>
<dbReference type="Proteomes" id="UP000703269">
    <property type="component" value="Unassembled WGS sequence"/>
</dbReference>
<feature type="compositionally biased region" description="Pro residues" evidence="1">
    <location>
        <begin position="477"/>
        <end position="492"/>
    </location>
</feature>
<evidence type="ECO:0000313" key="3">
    <source>
        <dbReference type="Proteomes" id="UP000703269"/>
    </source>
</evidence>
<dbReference type="OrthoDB" id="3271284at2759"/>
<dbReference type="EMBL" id="BPQB01000105">
    <property type="protein sequence ID" value="GJE99263.1"/>
    <property type="molecule type" value="Genomic_DNA"/>
</dbReference>
<reference evidence="2 3" key="1">
    <citation type="submission" date="2021-08" db="EMBL/GenBank/DDBJ databases">
        <title>Draft Genome Sequence of Phanerochaete sordida strain YK-624.</title>
        <authorList>
            <person name="Mori T."/>
            <person name="Dohra H."/>
            <person name="Suzuki T."/>
            <person name="Kawagishi H."/>
            <person name="Hirai H."/>
        </authorList>
    </citation>
    <scope>NUCLEOTIDE SEQUENCE [LARGE SCALE GENOMIC DNA]</scope>
    <source>
        <strain evidence="2 3">YK-624</strain>
    </source>
</reference>
<evidence type="ECO:0000313" key="2">
    <source>
        <dbReference type="EMBL" id="GJE99263.1"/>
    </source>
</evidence>
<keyword evidence="3" id="KW-1185">Reference proteome</keyword>
<comment type="caution">
    <text evidence="2">The sequence shown here is derived from an EMBL/GenBank/DDBJ whole genome shotgun (WGS) entry which is preliminary data.</text>
</comment>
<accession>A0A9P3GQK1</accession>
<name>A0A9P3GQK1_9APHY</name>
<feature type="compositionally biased region" description="Low complexity" evidence="1">
    <location>
        <begin position="51"/>
        <end position="69"/>
    </location>
</feature>
<proteinExistence type="predicted"/>
<feature type="region of interest" description="Disordered" evidence="1">
    <location>
        <begin position="584"/>
        <end position="645"/>
    </location>
</feature>
<evidence type="ECO:0000256" key="1">
    <source>
        <dbReference type="SAM" id="MobiDB-lite"/>
    </source>
</evidence>
<feature type="region of interest" description="Disordered" evidence="1">
    <location>
        <begin position="528"/>
        <end position="564"/>
    </location>
</feature>
<feature type="region of interest" description="Disordered" evidence="1">
    <location>
        <begin position="472"/>
        <end position="501"/>
    </location>
</feature>
<feature type="region of interest" description="Disordered" evidence="1">
    <location>
        <begin position="369"/>
        <end position="456"/>
    </location>
</feature>
<feature type="region of interest" description="Disordered" evidence="1">
    <location>
        <begin position="1"/>
        <end position="109"/>
    </location>
</feature>